<organism evidence="1 2">
    <name type="scientific">Nyssa sinensis</name>
    <dbReference type="NCBI Taxonomy" id="561372"/>
    <lineage>
        <taxon>Eukaryota</taxon>
        <taxon>Viridiplantae</taxon>
        <taxon>Streptophyta</taxon>
        <taxon>Embryophyta</taxon>
        <taxon>Tracheophyta</taxon>
        <taxon>Spermatophyta</taxon>
        <taxon>Magnoliopsida</taxon>
        <taxon>eudicotyledons</taxon>
        <taxon>Gunneridae</taxon>
        <taxon>Pentapetalae</taxon>
        <taxon>asterids</taxon>
        <taxon>Cornales</taxon>
        <taxon>Nyssaceae</taxon>
        <taxon>Nyssa</taxon>
    </lineage>
</organism>
<gene>
    <name evidence="1" type="ORF">F0562_004098</name>
</gene>
<protein>
    <submittedName>
        <fullName evidence="1">Uncharacterized protein</fullName>
    </submittedName>
</protein>
<proteinExistence type="predicted"/>
<dbReference type="Proteomes" id="UP000325577">
    <property type="component" value="Linkage Group LG1"/>
</dbReference>
<name>A0A5J5BXM0_9ASTE</name>
<keyword evidence="2" id="KW-1185">Reference proteome</keyword>
<evidence type="ECO:0000313" key="1">
    <source>
        <dbReference type="EMBL" id="KAA8547668.1"/>
    </source>
</evidence>
<accession>A0A5J5BXM0</accession>
<reference evidence="1 2" key="1">
    <citation type="submission" date="2019-09" db="EMBL/GenBank/DDBJ databases">
        <title>A chromosome-level genome assembly of the Chinese tupelo Nyssa sinensis.</title>
        <authorList>
            <person name="Yang X."/>
            <person name="Kang M."/>
            <person name="Yang Y."/>
            <person name="Xiong H."/>
            <person name="Wang M."/>
            <person name="Zhang Z."/>
            <person name="Wang Z."/>
            <person name="Wu H."/>
            <person name="Ma T."/>
            <person name="Liu J."/>
            <person name="Xi Z."/>
        </authorList>
    </citation>
    <scope>NUCLEOTIDE SEQUENCE [LARGE SCALE GENOMIC DNA]</scope>
    <source>
        <strain evidence="1">J267</strain>
        <tissue evidence="1">Leaf</tissue>
    </source>
</reference>
<dbReference type="OrthoDB" id="1666796at2759"/>
<sequence>MTGHRRCDLSFTPAQIVSETIVLLPFHDNRRSVSILFISVTLTCVRLDLRLTVPLIIIFVLHNRLKYSLCC</sequence>
<evidence type="ECO:0000313" key="2">
    <source>
        <dbReference type="Proteomes" id="UP000325577"/>
    </source>
</evidence>
<dbReference type="AlphaFoldDB" id="A0A5J5BXM0"/>
<dbReference type="EMBL" id="CM018032">
    <property type="protein sequence ID" value="KAA8547668.1"/>
    <property type="molecule type" value="Genomic_DNA"/>
</dbReference>